<dbReference type="OMA" id="LNGQERS"/>
<dbReference type="SMART" id="SM00317">
    <property type="entry name" value="SET"/>
    <property type="match status" value="1"/>
</dbReference>
<name>G0U791_TRYVY</name>
<evidence type="ECO:0000313" key="6">
    <source>
        <dbReference type="EMBL" id="CCC51748.1"/>
    </source>
</evidence>
<keyword evidence="3" id="KW-0949">S-adenosyl-L-methionine</keyword>
<dbReference type="GO" id="GO:0042799">
    <property type="term" value="F:histone H4K20 methyltransferase activity"/>
    <property type="evidence" value="ECO:0007669"/>
    <property type="project" value="TreeGrafter"/>
</dbReference>
<keyword evidence="2" id="KW-0808">Transferase</keyword>
<evidence type="ECO:0000256" key="4">
    <source>
        <dbReference type="SAM" id="MobiDB-lite"/>
    </source>
</evidence>
<dbReference type="PROSITE" id="PS50280">
    <property type="entry name" value="SET"/>
    <property type="match status" value="1"/>
</dbReference>
<sequence>MSTPLWNYNESYYTALTEGASYCIKTDEVKGKGLFARVKIREGDIVHEETALCCSQNLDDAVNEVSACGNCLLSLESPSECVARVTNNATLARALPYDHLYTSCRKVKCLFEACGCTMVFCSVRCRETAWSRYHFAGCRGKMTEDQKKAYDELLRHDWLSRGVNYSDTVFLAFRFVCMFLTNIRMHHQPPEVAYCPVMQLVKAPLTDFRFTYLLSSSSDASGDAGGVGNQSKGEGKSGDRCVTTQHTDGHPVKDDDGEMTETFINEGLRLVDNILKFSEEERRFLTPSQWSELLGAILLNGQERSTRSNYDRLRNIVKGIPGGNSVIKAFDEEVSNARVDPQQLLFGSRGQGVYAVGSLFNHSCEPNLQVLNSATGDETLVVEALRDCEPGEELYISYIDESLPYAIRQQQLREHYLFECRCSKCVRESPGGGATNGA</sequence>
<keyword evidence="1" id="KW-0489">Methyltransferase</keyword>
<evidence type="ECO:0000259" key="5">
    <source>
        <dbReference type="PROSITE" id="PS50280"/>
    </source>
</evidence>
<dbReference type="Pfam" id="PF00856">
    <property type="entry name" value="SET"/>
    <property type="match status" value="1"/>
</dbReference>
<accession>G0U791</accession>
<organism evidence="6">
    <name type="scientific">Trypanosoma vivax (strain Y486)</name>
    <dbReference type="NCBI Taxonomy" id="1055687"/>
    <lineage>
        <taxon>Eukaryota</taxon>
        <taxon>Discoba</taxon>
        <taxon>Euglenozoa</taxon>
        <taxon>Kinetoplastea</taxon>
        <taxon>Metakinetoplastina</taxon>
        <taxon>Trypanosomatida</taxon>
        <taxon>Trypanosomatidae</taxon>
        <taxon>Trypanosoma</taxon>
        <taxon>Duttonella</taxon>
    </lineage>
</organism>
<dbReference type="EMBL" id="HE573026">
    <property type="protein sequence ID" value="CCC51748.1"/>
    <property type="molecule type" value="Genomic_DNA"/>
</dbReference>
<dbReference type="PANTHER" id="PTHR46402:SF2">
    <property type="entry name" value="HISTONE-LYSINE N-TRIMETHYLTRANSFERASE SMYD5"/>
    <property type="match status" value="1"/>
</dbReference>
<gene>
    <name evidence="6" type="ORF">TVY486_1007940</name>
</gene>
<dbReference type="PANTHER" id="PTHR46402">
    <property type="entry name" value="SET AND MYND DOMAIN-CONTAINING PROTEIN 5"/>
    <property type="match status" value="1"/>
</dbReference>
<feature type="region of interest" description="Disordered" evidence="4">
    <location>
        <begin position="218"/>
        <end position="258"/>
    </location>
</feature>
<dbReference type="InterPro" id="IPR046341">
    <property type="entry name" value="SET_dom_sf"/>
</dbReference>
<dbReference type="InterPro" id="IPR001214">
    <property type="entry name" value="SET_dom"/>
</dbReference>
<dbReference type="SUPFAM" id="SSF82199">
    <property type="entry name" value="SET domain"/>
    <property type="match status" value="1"/>
</dbReference>
<evidence type="ECO:0000256" key="3">
    <source>
        <dbReference type="ARBA" id="ARBA00022691"/>
    </source>
</evidence>
<proteinExistence type="predicted"/>
<reference evidence="6" key="1">
    <citation type="journal article" date="2012" name="Proc. Natl. Acad. Sci. U.S.A.">
        <title>Antigenic diversity is generated by distinct evolutionary mechanisms in African trypanosome species.</title>
        <authorList>
            <person name="Jackson A.P."/>
            <person name="Berry A."/>
            <person name="Aslett M."/>
            <person name="Allison H.C."/>
            <person name="Burton P."/>
            <person name="Vavrova-Anderson J."/>
            <person name="Brown R."/>
            <person name="Browne H."/>
            <person name="Corton N."/>
            <person name="Hauser H."/>
            <person name="Gamble J."/>
            <person name="Gilderthorp R."/>
            <person name="Marcello L."/>
            <person name="McQuillan J."/>
            <person name="Otto T.D."/>
            <person name="Quail M.A."/>
            <person name="Sanders M.J."/>
            <person name="van Tonder A."/>
            <person name="Ginger M.L."/>
            <person name="Field M.C."/>
            <person name="Barry J.D."/>
            <person name="Hertz-Fowler C."/>
            <person name="Berriman M."/>
        </authorList>
    </citation>
    <scope>NUCLEOTIDE SEQUENCE</scope>
    <source>
        <strain evidence="6">Y486</strain>
    </source>
</reference>
<dbReference type="AlphaFoldDB" id="G0U791"/>
<dbReference type="GO" id="GO:0045814">
    <property type="term" value="P:negative regulation of gene expression, epigenetic"/>
    <property type="evidence" value="ECO:0007669"/>
    <property type="project" value="TreeGrafter"/>
</dbReference>
<protein>
    <recommendedName>
        <fullName evidence="5">SET domain-containing protein</fullName>
    </recommendedName>
</protein>
<evidence type="ECO:0000256" key="1">
    <source>
        <dbReference type="ARBA" id="ARBA00022603"/>
    </source>
</evidence>
<feature type="domain" description="SET" evidence="5">
    <location>
        <begin position="20"/>
        <end position="399"/>
    </location>
</feature>
<evidence type="ECO:0000256" key="2">
    <source>
        <dbReference type="ARBA" id="ARBA00022679"/>
    </source>
</evidence>
<dbReference type="GO" id="GO:0032259">
    <property type="term" value="P:methylation"/>
    <property type="evidence" value="ECO:0007669"/>
    <property type="project" value="UniProtKB-KW"/>
</dbReference>
<dbReference type="Gene3D" id="2.170.270.10">
    <property type="entry name" value="SET domain"/>
    <property type="match status" value="1"/>
</dbReference>
<dbReference type="VEuPathDB" id="TriTrypDB:TvY486_1007940"/>
<dbReference type="CDD" id="cd20071">
    <property type="entry name" value="SET_SMYD"/>
    <property type="match status" value="1"/>
</dbReference>